<evidence type="ECO:0000313" key="2">
    <source>
        <dbReference type="EMBL" id="KAJ8940521.1"/>
    </source>
</evidence>
<protein>
    <submittedName>
        <fullName evidence="2">Uncharacterized protein</fullName>
    </submittedName>
</protein>
<evidence type="ECO:0000313" key="3">
    <source>
        <dbReference type="Proteomes" id="UP001162156"/>
    </source>
</evidence>
<reference evidence="2" key="1">
    <citation type="journal article" date="2023" name="Insect Mol. Biol.">
        <title>Genome sequencing provides insights into the evolution of gene families encoding plant cell wall-degrading enzymes in longhorned beetles.</title>
        <authorList>
            <person name="Shin N.R."/>
            <person name="Okamura Y."/>
            <person name="Kirsch R."/>
            <person name="Pauchet Y."/>
        </authorList>
    </citation>
    <scope>NUCLEOTIDE SEQUENCE</scope>
    <source>
        <strain evidence="2">RBIC_L_NR</strain>
    </source>
</reference>
<name>A0AAV8XPZ3_9CUCU</name>
<keyword evidence="3" id="KW-1185">Reference proteome</keyword>
<evidence type="ECO:0000256" key="1">
    <source>
        <dbReference type="SAM" id="SignalP"/>
    </source>
</evidence>
<accession>A0AAV8XPZ3</accession>
<organism evidence="2 3">
    <name type="scientific">Rhamnusium bicolor</name>
    <dbReference type="NCBI Taxonomy" id="1586634"/>
    <lineage>
        <taxon>Eukaryota</taxon>
        <taxon>Metazoa</taxon>
        <taxon>Ecdysozoa</taxon>
        <taxon>Arthropoda</taxon>
        <taxon>Hexapoda</taxon>
        <taxon>Insecta</taxon>
        <taxon>Pterygota</taxon>
        <taxon>Neoptera</taxon>
        <taxon>Endopterygota</taxon>
        <taxon>Coleoptera</taxon>
        <taxon>Polyphaga</taxon>
        <taxon>Cucujiformia</taxon>
        <taxon>Chrysomeloidea</taxon>
        <taxon>Cerambycidae</taxon>
        <taxon>Lepturinae</taxon>
        <taxon>Rhagiini</taxon>
        <taxon>Rhamnusium</taxon>
    </lineage>
</organism>
<comment type="caution">
    <text evidence="2">The sequence shown here is derived from an EMBL/GenBank/DDBJ whole genome shotgun (WGS) entry which is preliminary data.</text>
</comment>
<proteinExistence type="predicted"/>
<dbReference type="EMBL" id="JANEYF010002974">
    <property type="protein sequence ID" value="KAJ8940521.1"/>
    <property type="molecule type" value="Genomic_DNA"/>
</dbReference>
<sequence length="152" mass="17396">MIINKATILAKLLIIGVIINRTSSVSFQTNSINLCGNETVVYDNYTLSKTENCGCKEIDSCVRKCCRNGFYHHHDENPHEGLSVSVCTKNNSANFSVPIYDGVRKQYDLKDNFMIGMLDCKNQKWQYFKMSNVDPRQAFYIQNNGSLYYPLL</sequence>
<feature type="signal peptide" evidence="1">
    <location>
        <begin position="1"/>
        <end position="24"/>
    </location>
</feature>
<gene>
    <name evidence="2" type="ORF">NQ314_010682</name>
</gene>
<keyword evidence="1" id="KW-0732">Signal</keyword>
<feature type="chain" id="PRO_5043687147" evidence="1">
    <location>
        <begin position="25"/>
        <end position="152"/>
    </location>
</feature>
<dbReference type="AlphaFoldDB" id="A0AAV8XPZ3"/>
<dbReference type="Proteomes" id="UP001162156">
    <property type="component" value="Unassembled WGS sequence"/>
</dbReference>